<dbReference type="SUPFAM" id="SSF57667">
    <property type="entry name" value="beta-beta-alpha zinc fingers"/>
    <property type="match status" value="5"/>
</dbReference>
<feature type="domain" description="C2H2-type" evidence="10">
    <location>
        <begin position="454"/>
        <end position="481"/>
    </location>
</feature>
<dbReference type="PANTHER" id="PTHR24379:SF121">
    <property type="entry name" value="C2H2-TYPE DOMAIN-CONTAINING PROTEIN"/>
    <property type="match status" value="1"/>
</dbReference>
<organism evidence="11 12">
    <name type="scientific">Popillia japonica</name>
    <name type="common">Japanese beetle</name>
    <dbReference type="NCBI Taxonomy" id="7064"/>
    <lineage>
        <taxon>Eukaryota</taxon>
        <taxon>Metazoa</taxon>
        <taxon>Ecdysozoa</taxon>
        <taxon>Arthropoda</taxon>
        <taxon>Hexapoda</taxon>
        <taxon>Insecta</taxon>
        <taxon>Pterygota</taxon>
        <taxon>Neoptera</taxon>
        <taxon>Endopterygota</taxon>
        <taxon>Coleoptera</taxon>
        <taxon>Polyphaga</taxon>
        <taxon>Scarabaeiformia</taxon>
        <taxon>Scarabaeidae</taxon>
        <taxon>Rutelinae</taxon>
        <taxon>Popillia</taxon>
    </lineage>
</organism>
<evidence type="ECO:0000256" key="5">
    <source>
        <dbReference type="ARBA" id="ARBA00022771"/>
    </source>
</evidence>
<dbReference type="Proteomes" id="UP001458880">
    <property type="component" value="Unassembled WGS sequence"/>
</dbReference>
<comment type="caution">
    <text evidence="11">The sequence shown here is derived from an EMBL/GenBank/DDBJ whole genome shotgun (WGS) entry which is preliminary data.</text>
</comment>
<evidence type="ECO:0000256" key="6">
    <source>
        <dbReference type="ARBA" id="ARBA00022833"/>
    </source>
</evidence>
<keyword evidence="6" id="KW-0862">Zinc</keyword>
<feature type="domain" description="C2H2-type" evidence="10">
    <location>
        <begin position="509"/>
        <end position="536"/>
    </location>
</feature>
<dbReference type="GO" id="GO:0006355">
    <property type="term" value="P:regulation of DNA-templated transcription"/>
    <property type="evidence" value="ECO:0007669"/>
    <property type="project" value="UniProtKB-ARBA"/>
</dbReference>
<dbReference type="Pfam" id="PF00096">
    <property type="entry name" value="zf-C2H2"/>
    <property type="match status" value="8"/>
</dbReference>
<keyword evidence="3" id="KW-0479">Metal-binding</keyword>
<proteinExistence type="inferred from homology"/>
<dbReference type="FunFam" id="3.30.160.60:FF:002343">
    <property type="entry name" value="Zinc finger protein 33A"/>
    <property type="match status" value="1"/>
</dbReference>
<feature type="domain" description="C2H2-type" evidence="10">
    <location>
        <begin position="565"/>
        <end position="592"/>
    </location>
</feature>
<evidence type="ECO:0000256" key="4">
    <source>
        <dbReference type="ARBA" id="ARBA00022737"/>
    </source>
</evidence>
<keyword evidence="4" id="KW-0677">Repeat</keyword>
<feature type="domain" description="C2H2-type" evidence="10">
    <location>
        <begin position="593"/>
        <end position="620"/>
    </location>
</feature>
<dbReference type="PANTHER" id="PTHR24379">
    <property type="entry name" value="KRAB AND ZINC FINGER DOMAIN-CONTAINING"/>
    <property type="match status" value="1"/>
</dbReference>
<dbReference type="FunFam" id="3.30.160.60:FF:000557">
    <property type="entry name" value="zinc finger and SCAN domain-containing protein 29"/>
    <property type="match status" value="1"/>
</dbReference>
<keyword evidence="7" id="KW-0238">DNA-binding</keyword>
<evidence type="ECO:0000256" key="3">
    <source>
        <dbReference type="ARBA" id="ARBA00022723"/>
    </source>
</evidence>
<feature type="domain" description="C2H2-type" evidence="10">
    <location>
        <begin position="482"/>
        <end position="509"/>
    </location>
</feature>
<sequence>MDNSKLKSKDPVDIYRDTPVRLLGYVNEVGESFRAKIGPKWVLASYGVSTAYVVADTIDKSVKAYNQSKSDSNCIKKTAITASDAFIWQMLASVLVPGFTINRVIVNIEFEKNEAFPNYVCSDCEQKILICQDIINQCKITDQFLQRCKSNNIEVPETKTVLESIPITEVIEYPNSFEEAKMSNQVTNVKKSRLKLYPHEEVMVEVERLRKKISGAKKCVVCDLECGSFQALSVHMSYVHKDEKRKWCSSCDIVIDDLDHHLGTVHIEKENLCKFCEKTLSSPSIDDLDHHLGTVHIEKENLCKFCEKTLSSPSHLVEHVMSHSENRPYNCDVCDKKYVSMRHLRAHARTHAHKRCAKCKQIFENVNIFGQQKCIQCSSENVDSNFDSNLDKQNYCTVCNKNVKSLSKHNRYFHQDTRNNNTSTPTLCTACGKQFKNFTKLKVHMRMHTGETPYSCKYCDKKMARRNHLVAHERTHTGERPHVCPICNKAFSQTGILNTHMKLHTGRPELCVICDKRFCRPTELKLHMRKHTGEKPFICSYCGKSFTQKSNLVEHIRTHTNDRPYECHICEKSFSQRSSLKVHVSIHLGEKPFKCSECPYACRQSYRLRVHMRQHNKAQAKSQACDYCIKKFSTELGLKKHIKKVHFN</sequence>
<feature type="domain" description="C2H2-type" evidence="10">
    <location>
        <begin position="537"/>
        <end position="564"/>
    </location>
</feature>
<evidence type="ECO:0000256" key="8">
    <source>
        <dbReference type="ARBA" id="ARBA00023242"/>
    </source>
</evidence>
<feature type="domain" description="C2H2-type" evidence="10">
    <location>
        <begin position="301"/>
        <end position="328"/>
    </location>
</feature>
<dbReference type="GO" id="GO:0008270">
    <property type="term" value="F:zinc ion binding"/>
    <property type="evidence" value="ECO:0007669"/>
    <property type="project" value="UniProtKB-KW"/>
</dbReference>
<dbReference type="InterPro" id="IPR019560">
    <property type="entry name" value="Mitochondrial_18_kDa_protein"/>
</dbReference>
<dbReference type="FunFam" id="3.30.160.60:FF:000446">
    <property type="entry name" value="Zinc finger protein"/>
    <property type="match status" value="2"/>
</dbReference>
<evidence type="ECO:0000313" key="12">
    <source>
        <dbReference type="Proteomes" id="UP001458880"/>
    </source>
</evidence>
<dbReference type="AlphaFoldDB" id="A0AAW1N1Z3"/>
<feature type="domain" description="C2H2-type" evidence="10">
    <location>
        <begin position="623"/>
        <end position="648"/>
    </location>
</feature>
<feature type="domain" description="C2H2-type" evidence="10">
    <location>
        <begin position="329"/>
        <end position="356"/>
    </location>
</feature>
<accession>A0AAW1N1Z3</accession>
<reference evidence="11 12" key="1">
    <citation type="journal article" date="2024" name="BMC Genomics">
        <title>De novo assembly and annotation of Popillia japonica's genome with initial clues to its potential as an invasive pest.</title>
        <authorList>
            <person name="Cucini C."/>
            <person name="Boschi S."/>
            <person name="Funari R."/>
            <person name="Cardaioli E."/>
            <person name="Iannotti N."/>
            <person name="Marturano G."/>
            <person name="Paoli F."/>
            <person name="Bruttini M."/>
            <person name="Carapelli A."/>
            <person name="Frati F."/>
            <person name="Nardi F."/>
        </authorList>
    </citation>
    <scope>NUCLEOTIDE SEQUENCE [LARGE SCALE GENOMIC DNA]</scope>
    <source>
        <strain evidence="11">DMR45628</strain>
    </source>
</reference>
<comment type="subcellular location">
    <subcellularLocation>
        <location evidence="1">Nucleus</location>
    </subcellularLocation>
</comment>
<dbReference type="GO" id="GO:0003677">
    <property type="term" value="F:DNA binding"/>
    <property type="evidence" value="ECO:0007669"/>
    <property type="project" value="UniProtKB-KW"/>
</dbReference>
<name>A0AAW1N1Z3_POPJA</name>
<evidence type="ECO:0000256" key="1">
    <source>
        <dbReference type="ARBA" id="ARBA00004123"/>
    </source>
</evidence>
<evidence type="ECO:0000256" key="2">
    <source>
        <dbReference type="ARBA" id="ARBA00007746"/>
    </source>
</evidence>
<dbReference type="InterPro" id="IPR013087">
    <property type="entry name" value="Znf_C2H2_type"/>
</dbReference>
<evidence type="ECO:0000259" key="10">
    <source>
        <dbReference type="PROSITE" id="PS50157"/>
    </source>
</evidence>
<evidence type="ECO:0000313" key="11">
    <source>
        <dbReference type="EMBL" id="KAK9751947.1"/>
    </source>
</evidence>
<dbReference type="EMBL" id="JASPKY010000024">
    <property type="protein sequence ID" value="KAK9751947.1"/>
    <property type="molecule type" value="Genomic_DNA"/>
</dbReference>
<evidence type="ECO:0000256" key="9">
    <source>
        <dbReference type="PROSITE-ProRule" id="PRU00042"/>
    </source>
</evidence>
<dbReference type="SMART" id="SM00355">
    <property type="entry name" value="ZnF_C2H2"/>
    <property type="match status" value="13"/>
</dbReference>
<keyword evidence="5 9" id="KW-0863">Zinc-finger</keyword>
<dbReference type="Gene3D" id="3.30.160.60">
    <property type="entry name" value="Classic Zinc Finger"/>
    <property type="match status" value="9"/>
</dbReference>
<gene>
    <name evidence="11" type="ORF">QE152_g4595</name>
</gene>
<protein>
    <submittedName>
        <fullName evidence="11">Mitochondrial 18 kDa protein (MTP18)</fullName>
    </submittedName>
</protein>
<dbReference type="FunFam" id="3.30.160.60:FF:000065">
    <property type="entry name" value="B-cell CLL/lymphoma 6, member B"/>
    <property type="match status" value="1"/>
</dbReference>
<dbReference type="Pfam" id="PF10558">
    <property type="entry name" value="MTP18"/>
    <property type="match status" value="1"/>
</dbReference>
<dbReference type="PROSITE" id="PS00028">
    <property type="entry name" value="ZINC_FINGER_C2H2_1"/>
    <property type="match status" value="11"/>
</dbReference>
<comment type="similarity">
    <text evidence="2">Belongs to the hunchback C2H2-type zinc-finger protein family.</text>
</comment>
<evidence type="ECO:0000256" key="7">
    <source>
        <dbReference type="ARBA" id="ARBA00023125"/>
    </source>
</evidence>
<dbReference type="FunFam" id="3.30.160.60:FF:000614">
    <property type="entry name" value="Zinc finger protein 142"/>
    <property type="match status" value="1"/>
</dbReference>
<feature type="domain" description="C2H2-type" evidence="10">
    <location>
        <begin position="426"/>
        <end position="453"/>
    </location>
</feature>
<keyword evidence="8" id="KW-0539">Nucleus</keyword>
<dbReference type="PROSITE" id="PS50157">
    <property type="entry name" value="ZINC_FINGER_C2H2_2"/>
    <property type="match status" value="10"/>
</dbReference>
<dbReference type="InterPro" id="IPR036236">
    <property type="entry name" value="Znf_C2H2_sf"/>
</dbReference>
<keyword evidence="12" id="KW-1185">Reference proteome</keyword>
<dbReference type="GO" id="GO:0005634">
    <property type="term" value="C:nucleus"/>
    <property type="evidence" value="ECO:0007669"/>
    <property type="project" value="UniProtKB-SubCell"/>
</dbReference>
<dbReference type="FunFam" id="3.30.160.60:FF:000110">
    <property type="entry name" value="Zinc finger protein-like"/>
    <property type="match status" value="1"/>
</dbReference>